<dbReference type="InterPro" id="IPR048703">
    <property type="entry name" value="Tnp_Tc3-like_HTH"/>
</dbReference>
<dbReference type="Pfam" id="PF11427">
    <property type="entry name" value="HTH_Tnp_Tc3_1"/>
    <property type="match status" value="1"/>
</dbReference>
<proteinExistence type="predicted"/>
<dbReference type="Gene3D" id="1.10.10.10">
    <property type="entry name" value="Winged helix-like DNA-binding domain superfamily/Winged helix DNA-binding domain"/>
    <property type="match status" value="1"/>
</dbReference>
<organism evidence="4 5">
    <name type="scientific">Odynerus spinipes</name>
    <dbReference type="NCBI Taxonomy" id="1348599"/>
    <lineage>
        <taxon>Eukaryota</taxon>
        <taxon>Metazoa</taxon>
        <taxon>Ecdysozoa</taxon>
        <taxon>Arthropoda</taxon>
        <taxon>Hexapoda</taxon>
        <taxon>Insecta</taxon>
        <taxon>Pterygota</taxon>
        <taxon>Neoptera</taxon>
        <taxon>Endopterygota</taxon>
        <taxon>Hymenoptera</taxon>
        <taxon>Apocrita</taxon>
        <taxon>Aculeata</taxon>
        <taxon>Vespoidea</taxon>
        <taxon>Vespidae</taxon>
        <taxon>Eumeninae</taxon>
        <taxon>Odynerus</taxon>
    </lineage>
</organism>
<dbReference type="Gene3D" id="1.10.10.60">
    <property type="entry name" value="Homeodomain-like"/>
    <property type="match status" value="1"/>
</dbReference>
<dbReference type="GO" id="GO:0005634">
    <property type="term" value="C:nucleus"/>
    <property type="evidence" value="ECO:0007669"/>
    <property type="project" value="UniProtKB-SubCell"/>
</dbReference>
<dbReference type="Pfam" id="PF21517">
    <property type="entry name" value="HTH_Tnp_Tc3_2_like"/>
    <property type="match status" value="1"/>
</dbReference>
<sequence length="291" mass="33751">MGRGQSLSEKEKGAILAYTEEDLSIREISRRLGRSHKVILNFINNPDTYGRNKKGGPKKKLTPRTERTIIKAASNTQKSCNQIVKECNLDVSRWTVYRVLKNNSYITRQKLKSAPKLLTRHKIARLEYARENMNRDWNRVIFSDEKKFNLDGPDGYNSYWRDLRKDPRYFSKRNFGGGSLMNKMRELNGRISKIMLQYTPVEELWNGLELIILILLSGQPVIQIKIPWKIYGGLLLDQFMRKVAFASIEELKNAIISTCNEIHAEMFKKLVDSMSNRIFELIANKGGPTNY</sequence>
<dbReference type="InterPro" id="IPR036397">
    <property type="entry name" value="RNaseH_sf"/>
</dbReference>
<accession>A0AAD9VLT9</accession>
<dbReference type="SUPFAM" id="SSF46689">
    <property type="entry name" value="Homeodomain-like"/>
    <property type="match status" value="1"/>
</dbReference>
<reference evidence="4" key="1">
    <citation type="submission" date="2021-08" db="EMBL/GenBank/DDBJ databases">
        <authorList>
            <person name="Misof B."/>
            <person name="Oliver O."/>
            <person name="Podsiadlowski L."/>
            <person name="Donath A."/>
            <person name="Peters R."/>
            <person name="Mayer C."/>
            <person name="Rust J."/>
            <person name="Gunkel S."/>
            <person name="Lesny P."/>
            <person name="Martin S."/>
            <person name="Oeyen J.P."/>
            <person name="Petersen M."/>
            <person name="Panagiotis P."/>
            <person name="Wilbrandt J."/>
            <person name="Tanja T."/>
        </authorList>
    </citation>
    <scope>NUCLEOTIDE SEQUENCE</scope>
    <source>
        <strain evidence="4">GBR_01_08_01A</strain>
        <tissue evidence="4">Thorax + abdomen</tissue>
    </source>
</reference>
<dbReference type="InterPro" id="IPR009057">
    <property type="entry name" value="Homeodomain-like_sf"/>
</dbReference>
<evidence type="ECO:0000259" key="3">
    <source>
        <dbReference type="Pfam" id="PF21517"/>
    </source>
</evidence>
<comment type="caution">
    <text evidence="4">The sequence shown here is derived from an EMBL/GenBank/DDBJ whole genome shotgun (WGS) entry which is preliminary data.</text>
</comment>
<dbReference type="Gene3D" id="3.30.420.10">
    <property type="entry name" value="Ribonuclease H-like superfamily/Ribonuclease H"/>
    <property type="match status" value="2"/>
</dbReference>
<dbReference type="AlphaFoldDB" id="A0AAD9VLT9"/>
<dbReference type="GO" id="GO:0003677">
    <property type="term" value="F:DNA binding"/>
    <property type="evidence" value="ECO:0007669"/>
    <property type="project" value="InterPro"/>
</dbReference>
<comment type="subcellular location">
    <subcellularLocation>
        <location evidence="1">Nucleus</location>
    </subcellularLocation>
</comment>
<name>A0AAD9VLT9_9HYME</name>
<keyword evidence="5" id="KW-1185">Reference proteome</keyword>
<dbReference type="EMBL" id="JAIFRP010000315">
    <property type="protein sequence ID" value="KAK2578417.1"/>
    <property type="molecule type" value="Genomic_DNA"/>
</dbReference>
<evidence type="ECO:0000259" key="2">
    <source>
        <dbReference type="Pfam" id="PF11427"/>
    </source>
</evidence>
<dbReference type="InterPro" id="IPR025898">
    <property type="entry name" value="Tc3_transposase_DNA-bd_dom"/>
</dbReference>
<evidence type="ECO:0000313" key="5">
    <source>
        <dbReference type="Proteomes" id="UP001258017"/>
    </source>
</evidence>
<dbReference type="Proteomes" id="UP001258017">
    <property type="component" value="Unassembled WGS sequence"/>
</dbReference>
<feature type="domain" description="Transposable element Tc3 transposase-like DNA-binding HTH" evidence="3">
    <location>
        <begin position="64"/>
        <end position="101"/>
    </location>
</feature>
<protein>
    <recommendedName>
        <fullName evidence="6">Transposase</fullName>
    </recommendedName>
</protein>
<evidence type="ECO:0000256" key="1">
    <source>
        <dbReference type="ARBA" id="ARBA00004123"/>
    </source>
</evidence>
<evidence type="ECO:0008006" key="6">
    <source>
        <dbReference type="Google" id="ProtNLM"/>
    </source>
</evidence>
<dbReference type="InterPro" id="IPR036388">
    <property type="entry name" value="WH-like_DNA-bd_sf"/>
</dbReference>
<gene>
    <name evidence="4" type="ORF">KPH14_012769</name>
</gene>
<feature type="domain" description="Tc3 transposase DNA binding" evidence="2">
    <location>
        <begin position="3"/>
        <end position="50"/>
    </location>
</feature>
<evidence type="ECO:0000313" key="4">
    <source>
        <dbReference type="EMBL" id="KAK2578417.1"/>
    </source>
</evidence>
<reference evidence="4" key="2">
    <citation type="journal article" date="2023" name="Commun. Biol.">
        <title>Intrasexual cuticular hydrocarbon dimorphism in a wasp sheds light on hydrocarbon biosynthesis genes in Hymenoptera.</title>
        <authorList>
            <person name="Moris V.C."/>
            <person name="Podsiadlowski L."/>
            <person name="Martin S."/>
            <person name="Oeyen J.P."/>
            <person name="Donath A."/>
            <person name="Petersen M."/>
            <person name="Wilbrandt J."/>
            <person name="Misof B."/>
            <person name="Liedtke D."/>
            <person name="Thamm M."/>
            <person name="Scheiner R."/>
            <person name="Schmitt T."/>
            <person name="Niehuis O."/>
        </authorList>
    </citation>
    <scope>NUCLEOTIDE SEQUENCE</scope>
    <source>
        <strain evidence="4">GBR_01_08_01A</strain>
    </source>
</reference>